<dbReference type="PRINTS" id="PR00502">
    <property type="entry name" value="NUDIXFAMILY"/>
</dbReference>
<dbReference type="CDD" id="cd03426">
    <property type="entry name" value="NUDIX_CoAse_Nudt7"/>
    <property type="match status" value="1"/>
</dbReference>
<comment type="similarity">
    <text evidence="3 8">Belongs to the Nudix hydrolase family.</text>
</comment>
<organism evidence="10 11">
    <name type="scientific">Streptomyces antnestii</name>
    <dbReference type="NCBI Taxonomy" id="2494256"/>
    <lineage>
        <taxon>Bacteria</taxon>
        <taxon>Bacillati</taxon>
        <taxon>Actinomycetota</taxon>
        <taxon>Actinomycetes</taxon>
        <taxon>Kitasatosporales</taxon>
        <taxon>Streptomycetaceae</taxon>
        <taxon>Streptomyces</taxon>
    </lineage>
</organism>
<evidence type="ECO:0000256" key="4">
    <source>
        <dbReference type="ARBA" id="ARBA00022723"/>
    </source>
</evidence>
<dbReference type="AlphaFoldDB" id="A0A437PLU2"/>
<dbReference type="SUPFAM" id="SSF55811">
    <property type="entry name" value="Nudix"/>
    <property type="match status" value="1"/>
</dbReference>
<evidence type="ECO:0000256" key="5">
    <source>
        <dbReference type="ARBA" id="ARBA00022801"/>
    </source>
</evidence>
<evidence type="ECO:0000256" key="8">
    <source>
        <dbReference type="RuleBase" id="RU003476"/>
    </source>
</evidence>
<evidence type="ECO:0000313" key="11">
    <source>
        <dbReference type="Proteomes" id="UP000283128"/>
    </source>
</evidence>
<keyword evidence="4" id="KW-0479">Metal-binding</keyword>
<dbReference type="PANTHER" id="PTHR12992">
    <property type="entry name" value="NUDIX HYDROLASE"/>
    <property type="match status" value="1"/>
</dbReference>
<dbReference type="InterPro" id="IPR020476">
    <property type="entry name" value="Nudix_hydrolase"/>
</dbReference>
<dbReference type="PANTHER" id="PTHR12992:SF11">
    <property type="entry name" value="MITOCHONDRIAL COENZYME A DIPHOSPHATASE NUDT8"/>
    <property type="match status" value="1"/>
</dbReference>
<dbReference type="EMBL" id="RZYA01000008">
    <property type="protein sequence ID" value="RVU23262.1"/>
    <property type="molecule type" value="Genomic_DNA"/>
</dbReference>
<reference evidence="10 11" key="1">
    <citation type="submission" date="2019-01" db="EMBL/GenBank/DDBJ databases">
        <title>Genome sequences of Streptomyces and Rhizobium isolates collected from root and soil.</title>
        <authorList>
            <person name="Chhettri S."/>
            <person name="Sevigny J.L."/>
            <person name="Sen A."/>
            <person name="Ennis N."/>
            <person name="Tisa L."/>
        </authorList>
    </citation>
    <scope>NUCLEOTIDE SEQUENCE [LARGE SCALE GENOMIC DNA]</scope>
    <source>
        <strain evidence="10 11">San01</strain>
    </source>
</reference>
<evidence type="ECO:0000313" key="10">
    <source>
        <dbReference type="EMBL" id="RVU23262.1"/>
    </source>
</evidence>
<dbReference type="GO" id="GO:0046872">
    <property type="term" value="F:metal ion binding"/>
    <property type="evidence" value="ECO:0007669"/>
    <property type="project" value="UniProtKB-KW"/>
</dbReference>
<name>A0A437PLU2_9ACTN</name>
<evidence type="ECO:0000259" key="9">
    <source>
        <dbReference type="PROSITE" id="PS51462"/>
    </source>
</evidence>
<gene>
    <name evidence="10" type="ORF">EOT10_18720</name>
</gene>
<feature type="domain" description="Nudix hydrolase" evidence="9">
    <location>
        <begin position="39"/>
        <end position="169"/>
    </location>
</feature>
<dbReference type="Pfam" id="PF00293">
    <property type="entry name" value="NUDIX"/>
    <property type="match status" value="1"/>
</dbReference>
<keyword evidence="11" id="KW-1185">Reference proteome</keyword>
<keyword evidence="7" id="KW-0464">Manganese</keyword>
<comment type="caution">
    <text evidence="10">The sequence shown here is derived from an EMBL/GenBank/DDBJ whole genome shotgun (WGS) entry which is preliminary data.</text>
</comment>
<keyword evidence="6" id="KW-0460">Magnesium</keyword>
<dbReference type="PROSITE" id="PS51462">
    <property type="entry name" value="NUDIX"/>
    <property type="match status" value="1"/>
</dbReference>
<dbReference type="Gene3D" id="3.90.79.10">
    <property type="entry name" value="Nucleoside Triphosphate Pyrophosphohydrolase"/>
    <property type="match status" value="1"/>
</dbReference>
<comment type="cofactor">
    <cofactor evidence="2">
        <name>Mg(2+)</name>
        <dbReference type="ChEBI" id="CHEBI:18420"/>
    </cofactor>
</comment>
<evidence type="ECO:0000256" key="1">
    <source>
        <dbReference type="ARBA" id="ARBA00001936"/>
    </source>
</evidence>
<keyword evidence="5 8" id="KW-0378">Hydrolase</keyword>
<evidence type="ECO:0000256" key="6">
    <source>
        <dbReference type="ARBA" id="ARBA00022842"/>
    </source>
</evidence>
<accession>A0A437PLU2</accession>
<sequence>MAEVAAEPPDFTGLAQVAHRVRTHLAAFERREATAPPDARRAGVCVTLLVHRGEAHVLLIKRAPRGRNAGQWALPGGRLDGAETPVQAALRELGEETGIQATPTDVAGVLDDFVTDSGFVITPVVVIPHEPVRPVRDRREVHSLHPIPLRRLTDPDIPRWHTDADGRSLLQMPLRRGMVVHAPTGALLWQFREVALLGRTTRVADLVQPAFTSR</sequence>
<dbReference type="Proteomes" id="UP000283128">
    <property type="component" value="Unassembled WGS sequence"/>
</dbReference>
<evidence type="ECO:0000256" key="2">
    <source>
        <dbReference type="ARBA" id="ARBA00001946"/>
    </source>
</evidence>
<protein>
    <submittedName>
        <fullName evidence="10">CoA pyrophosphatase</fullName>
    </submittedName>
</protein>
<dbReference type="OrthoDB" id="9804442at2"/>
<dbReference type="InterPro" id="IPR015797">
    <property type="entry name" value="NUDIX_hydrolase-like_dom_sf"/>
</dbReference>
<evidence type="ECO:0000256" key="3">
    <source>
        <dbReference type="ARBA" id="ARBA00005582"/>
    </source>
</evidence>
<proteinExistence type="inferred from homology"/>
<dbReference type="InterPro" id="IPR020084">
    <property type="entry name" value="NUDIX_hydrolase_CS"/>
</dbReference>
<dbReference type="PROSITE" id="PS00893">
    <property type="entry name" value="NUDIX_BOX"/>
    <property type="match status" value="1"/>
</dbReference>
<dbReference type="InterPro" id="IPR000086">
    <property type="entry name" value="NUDIX_hydrolase_dom"/>
</dbReference>
<dbReference type="GO" id="GO:0010945">
    <property type="term" value="F:coenzyme A diphosphatase activity"/>
    <property type="evidence" value="ECO:0007669"/>
    <property type="project" value="InterPro"/>
</dbReference>
<evidence type="ECO:0000256" key="7">
    <source>
        <dbReference type="ARBA" id="ARBA00023211"/>
    </source>
</evidence>
<comment type="cofactor">
    <cofactor evidence="1">
        <name>Mn(2+)</name>
        <dbReference type="ChEBI" id="CHEBI:29035"/>
    </cofactor>
</comment>
<dbReference type="InterPro" id="IPR045121">
    <property type="entry name" value="CoAse"/>
</dbReference>